<dbReference type="EMBL" id="BTGU01000005">
    <property type="protein sequence ID" value="GMN34899.1"/>
    <property type="molecule type" value="Genomic_DNA"/>
</dbReference>
<proteinExistence type="predicted"/>
<evidence type="ECO:0000256" key="1">
    <source>
        <dbReference type="SAM" id="MobiDB-lite"/>
    </source>
</evidence>
<comment type="caution">
    <text evidence="2">The sequence shown here is derived from an EMBL/GenBank/DDBJ whole genome shotgun (WGS) entry which is preliminary data.</text>
</comment>
<reference evidence="2" key="1">
    <citation type="submission" date="2023-07" db="EMBL/GenBank/DDBJ databases">
        <title>draft genome sequence of fig (Ficus carica).</title>
        <authorList>
            <person name="Takahashi T."/>
            <person name="Nishimura K."/>
        </authorList>
    </citation>
    <scope>NUCLEOTIDE SEQUENCE</scope>
</reference>
<accession>A0AA88DDY2</accession>
<sequence>MVSDASSGPPHYHDDCFCENGSSFSASNRAYTNKSVKKDKQKKKMMMMKEKCRNEYHSCLDDTASSPVSKAR</sequence>
<feature type="region of interest" description="Disordered" evidence="1">
    <location>
        <begin position="27"/>
        <end position="46"/>
    </location>
</feature>
<dbReference type="AlphaFoldDB" id="A0AA88DDY2"/>
<organism evidence="2 3">
    <name type="scientific">Ficus carica</name>
    <name type="common">Common fig</name>
    <dbReference type="NCBI Taxonomy" id="3494"/>
    <lineage>
        <taxon>Eukaryota</taxon>
        <taxon>Viridiplantae</taxon>
        <taxon>Streptophyta</taxon>
        <taxon>Embryophyta</taxon>
        <taxon>Tracheophyta</taxon>
        <taxon>Spermatophyta</taxon>
        <taxon>Magnoliopsida</taxon>
        <taxon>eudicotyledons</taxon>
        <taxon>Gunneridae</taxon>
        <taxon>Pentapetalae</taxon>
        <taxon>rosids</taxon>
        <taxon>fabids</taxon>
        <taxon>Rosales</taxon>
        <taxon>Moraceae</taxon>
        <taxon>Ficeae</taxon>
        <taxon>Ficus</taxon>
    </lineage>
</organism>
<name>A0AA88DDY2_FICCA</name>
<feature type="compositionally biased region" description="Basic residues" evidence="1">
    <location>
        <begin position="35"/>
        <end position="46"/>
    </location>
</feature>
<gene>
    <name evidence="2" type="ORF">TIFTF001_004974</name>
</gene>
<evidence type="ECO:0000313" key="3">
    <source>
        <dbReference type="Proteomes" id="UP001187192"/>
    </source>
</evidence>
<dbReference type="Proteomes" id="UP001187192">
    <property type="component" value="Unassembled WGS sequence"/>
</dbReference>
<keyword evidence="3" id="KW-1185">Reference proteome</keyword>
<evidence type="ECO:0000313" key="2">
    <source>
        <dbReference type="EMBL" id="GMN34899.1"/>
    </source>
</evidence>
<protein>
    <submittedName>
        <fullName evidence="2">Uncharacterized protein</fullName>
    </submittedName>
</protein>